<accession>A0A5J4WDL5</accession>
<protein>
    <submittedName>
        <fullName evidence="1">Uncharacterized protein</fullName>
    </submittedName>
</protein>
<name>A0A5J4WDL5_9EUKA</name>
<comment type="caution">
    <text evidence="1">The sequence shown here is derived from an EMBL/GenBank/DDBJ whole genome shotgun (WGS) entry which is preliminary data.</text>
</comment>
<gene>
    <name evidence="1" type="ORF">EZS28_011722</name>
</gene>
<reference evidence="1 2" key="1">
    <citation type="submission" date="2019-03" db="EMBL/GenBank/DDBJ databases">
        <title>Single cell metagenomics reveals metabolic interactions within the superorganism composed of flagellate Streblomastix strix and complex community of Bacteroidetes bacteria on its surface.</title>
        <authorList>
            <person name="Treitli S.C."/>
            <person name="Kolisko M."/>
            <person name="Husnik F."/>
            <person name="Keeling P."/>
            <person name="Hampl V."/>
        </authorList>
    </citation>
    <scope>NUCLEOTIDE SEQUENCE [LARGE SCALE GENOMIC DNA]</scope>
    <source>
        <strain evidence="1">ST1C</strain>
    </source>
</reference>
<dbReference type="AlphaFoldDB" id="A0A5J4WDL5"/>
<proteinExistence type="predicted"/>
<dbReference type="Proteomes" id="UP000324800">
    <property type="component" value="Unassembled WGS sequence"/>
</dbReference>
<sequence length="80" mass="8855">MVLVVDDLGEEILIGLFNCLCLTLYGDETVRIETFVGIVFSCYQRYLQGYTDEAADENAAISLTGLYYKGLGIGFNISDQ</sequence>
<organism evidence="1 2">
    <name type="scientific">Streblomastix strix</name>
    <dbReference type="NCBI Taxonomy" id="222440"/>
    <lineage>
        <taxon>Eukaryota</taxon>
        <taxon>Metamonada</taxon>
        <taxon>Preaxostyla</taxon>
        <taxon>Oxymonadida</taxon>
        <taxon>Streblomastigidae</taxon>
        <taxon>Streblomastix</taxon>
    </lineage>
</organism>
<evidence type="ECO:0000313" key="2">
    <source>
        <dbReference type="Proteomes" id="UP000324800"/>
    </source>
</evidence>
<dbReference type="EMBL" id="SNRW01002441">
    <property type="protein sequence ID" value="KAA6392753.1"/>
    <property type="molecule type" value="Genomic_DNA"/>
</dbReference>
<evidence type="ECO:0000313" key="1">
    <source>
        <dbReference type="EMBL" id="KAA6392753.1"/>
    </source>
</evidence>